<protein>
    <recommendedName>
        <fullName evidence="5">Regulatory protein ral2</fullName>
    </recommendedName>
</protein>
<gene>
    <name evidence="3" type="ORF">B0H17DRAFT_917185</name>
</gene>
<dbReference type="Proteomes" id="UP001221757">
    <property type="component" value="Unassembled WGS sequence"/>
</dbReference>
<keyword evidence="4" id="KW-1185">Reference proteome</keyword>
<dbReference type="AlphaFoldDB" id="A0AAD7GYV2"/>
<sequence>MLRSPSEMVVHYRETIGDVPPRLIGASITLGGQKLYLFGGSLASASETRLLSALYAFDLELLKWERIKPAPEDSVPNARYFHTADMWNNHLVVFGGLGARGNNAKSEQLQVLNDVRLFNISTRRWLPPARTPGLSPLTLVPRPRHTHLSCISSNRLLIIGGQDFFGERLDDVCVYDLGKKEWIQRQQYAPTLKHAFAATSQWHTRTPLPDAVATGPDGPPLPEPLSYSERVTNKSPSDIYIYSSDHPQRRLDVMSPLPNAEIQLKDSPVGASQPPSLHFPSGGILGNTLILAGNYPSENKDHLFFMWTLDLATNTWSPIDTGDSLKNGSWSTGFLWHSHSKLVVFGNRIGAFVDAANQLVLGWNEVAVVDLQALGIYQPPPLKMDEANQRLGLAALADGRRGDFDFLCEDGRRIHCRRKTIMERWPWFHEQQMRLMRMGDDPSTSIKHGKRTEITVTRTSCSLSQSYPVTMALLQYFYSMVLGTPLQRAPAVLSNLLLISTEFQIPHLQALVRHAMHLALSEATAAGVYEIAASCGCRSLQIR</sequence>
<evidence type="ECO:0000313" key="4">
    <source>
        <dbReference type="Proteomes" id="UP001221757"/>
    </source>
</evidence>
<name>A0AAD7GYV2_MYCRO</name>
<evidence type="ECO:0000256" key="2">
    <source>
        <dbReference type="ARBA" id="ARBA00022737"/>
    </source>
</evidence>
<dbReference type="Gene3D" id="3.30.710.10">
    <property type="entry name" value="Potassium Channel Kv1.1, Chain A"/>
    <property type="match status" value="1"/>
</dbReference>
<dbReference type="PANTHER" id="PTHR43503">
    <property type="entry name" value="MCG48959-RELATED"/>
    <property type="match status" value="1"/>
</dbReference>
<dbReference type="Gene3D" id="2.120.10.80">
    <property type="entry name" value="Kelch-type beta propeller"/>
    <property type="match status" value="2"/>
</dbReference>
<comment type="caution">
    <text evidence="3">The sequence shown here is derived from an EMBL/GenBank/DDBJ whole genome shotgun (WGS) entry which is preliminary data.</text>
</comment>
<dbReference type="GO" id="GO:0045454">
    <property type="term" value="P:cell redox homeostasis"/>
    <property type="evidence" value="ECO:0007669"/>
    <property type="project" value="TreeGrafter"/>
</dbReference>
<dbReference type="PANTHER" id="PTHR43503:SF2">
    <property type="entry name" value="NEGATIVE REGULATOR OF SPORULATION MDS3-RELATED"/>
    <property type="match status" value="1"/>
</dbReference>
<dbReference type="GO" id="GO:0005739">
    <property type="term" value="C:mitochondrion"/>
    <property type="evidence" value="ECO:0007669"/>
    <property type="project" value="TreeGrafter"/>
</dbReference>
<dbReference type="EMBL" id="JARKIE010000004">
    <property type="protein sequence ID" value="KAJ7708302.1"/>
    <property type="molecule type" value="Genomic_DNA"/>
</dbReference>
<dbReference type="GO" id="GO:0005829">
    <property type="term" value="C:cytosol"/>
    <property type="evidence" value="ECO:0007669"/>
    <property type="project" value="TreeGrafter"/>
</dbReference>
<organism evidence="3 4">
    <name type="scientific">Mycena rosella</name>
    <name type="common">Pink bonnet</name>
    <name type="synonym">Agaricus rosellus</name>
    <dbReference type="NCBI Taxonomy" id="1033263"/>
    <lineage>
        <taxon>Eukaryota</taxon>
        <taxon>Fungi</taxon>
        <taxon>Dikarya</taxon>
        <taxon>Basidiomycota</taxon>
        <taxon>Agaricomycotina</taxon>
        <taxon>Agaricomycetes</taxon>
        <taxon>Agaricomycetidae</taxon>
        <taxon>Agaricales</taxon>
        <taxon>Marasmiineae</taxon>
        <taxon>Mycenaceae</taxon>
        <taxon>Mycena</taxon>
    </lineage>
</organism>
<dbReference type="SUPFAM" id="SSF117281">
    <property type="entry name" value="Kelch motif"/>
    <property type="match status" value="1"/>
</dbReference>
<reference evidence="3" key="1">
    <citation type="submission" date="2023-03" db="EMBL/GenBank/DDBJ databases">
        <title>Massive genome expansion in bonnet fungi (Mycena s.s.) driven by repeated elements and novel gene families across ecological guilds.</title>
        <authorList>
            <consortium name="Lawrence Berkeley National Laboratory"/>
            <person name="Harder C.B."/>
            <person name="Miyauchi S."/>
            <person name="Viragh M."/>
            <person name="Kuo A."/>
            <person name="Thoen E."/>
            <person name="Andreopoulos B."/>
            <person name="Lu D."/>
            <person name="Skrede I."/>
            <person name="Drula E."/>
            <person name="Henrissat B."/>
            <person name="Morin E."/>
            <person name="Kohler A."/>
            <person name="Barry K."/>
            <person name="LaButti K."/>
            <person name="Morin E."/>
            <person name="Salamov A."/>
            <person name="Lipzen A."/>
            <person name="Mereny Z."/>
            <person name="Hegedus B."/>
            <person name="Baldrian P."/>
            <person name="Stursova M."/>
            <person name="Weitz H."/>
            <person name="Taylor A."/>
            <person name="Grigoriev I.V."/>
            <person name="Nagy L.G."/>
            <person name="Martin F."/>
            <person name="Kauserud H."/>
        </authorList>
    </citation>
    <scope>NUCLEOTIDE SEQUENCE</scope>
    <source>
        <strain evidence="3">CBHHK067</strain>
    </source>
</reference>
<dbReference type="Pfam" id="PF24681">
    <property type="entry name" value="Kelch_KLHDC2_KLHL20_DRC7"/>
    <property type="match status" value="1"/>
</dbReference>
<dbReference type="InterPro" id="IPR011333">
    <property type="entry name" value="SKP1/BTB/POZ_sf"/>
</dbReference>
<keyword evidence="1" id="KW-0880">Kelch repeat</keyword>
<dbReference type="InterPro" id="IPR015915">
    <property type="entry name" value="Kelch-typ_b-propeller"/>
</dbReference>
<evidence type="ECO:0000256" key="1">
    <source>
        <dbReference type="ARBA" id="ARBA00022441"/>
    </source>
</evidence>
<accession>A0AAD7GYV2</accession>
<evidence type="ECO:0008006" key="5">
    <source>
        <dbReference type="Google" id="ProtNLM"/>
    </source>
</evidence>
<proteinExistence type="predicted"/>
<keyword evidence="2" id="KW-0677">Repeat</keyword>
<evidence type="ECO:0000313" key="3">
    <source>
        <dbReference type="EMBL" id="KAJ7708302.1"/>
    </source>
</evidence>